<protein>
    <submittedName>
        <fullName evidence="2">Substrate-binding domain-containing protein</fullName>
    </submittedName>
</protein>
<dbReference type="PROSITE" id="PS51257">
    <property type="entry name" value="PROKAR_LIPOPROTEIN"/>
    <property type="match status" value="1"/>
</dbReference>
<dbReference type="Gene3D" id="3.40.190.10">
    <property type="entry name" value="Periplasmic binding protein-like II"/>
    <property type="match status" value="2"/>
</dbReference>
<sequence length="300" mass="32022">MRRRRYVQLLGGGSSLSAAGCTEQLGATTEREPSRASLTLATATTAYDSGLLDELVPGFEATFETTVKSLVRGTGASLRTARDGDCDVVLVHARSLEDEFLRAGHGVNRRRLMVNDFVLVGPGDDPAGVAGRSPVEAFRAIVDEEVPFLSRGDNSGTHIRERQVWEAAGVTPSGAWYRETGQGMGDTLTTAEQTGAYTLSDRGTFLAVSRDGPLAVHVAGGLDDPPSLLRNEYAVIPVNPARYDSAYALAMAFVGYLTGPGQSAIEAFRVSGERAFHPAGVSPRPNFEQYVPGDWPTEES</sequence>
<evidence type="ECO:0000313" key="3">
    <source>
        <dbReference type="Proteomes" id="UP001057580"/>
    </source>
</evidence>
<dbReference type="PANTHER" id="PTHR37945">
    <property type="entry name" value="EXTRACELLULAR TUNGSTATE BINDING PROTEIN"/>
    <property type="match status" value="1"/>
</dbReference>
<keyword evidence="3" id="KW-1185">Reference proteome</keyword>
<dbReference type="Pfam" id="PF12849">
    <property type="entry name" value="PBP_like_2"/>
    <property type="match status" value="1"/>
</dbReference>
<dbReference type="GeneID" id="74943796"/>
<evidence type="ECO:0000313" key="2">
    <source>
        <dbReference type="EMBL" id="UWM53481.1"/>
    </source>
</evidence>
<dbReference type="EMBL" id="CP104003">
    <property type="protein sequence ID" value="UWM53481.1"/>
    <property type="molecule type" value="Genomic_DNA"/>
</dbReference>
<feature type="domain" description="PBP" evidence="1">
    <location>
        <begin position="32"/>
        <end position="258"/>
    </location>
</feature>
<accession>A0A9E7R0L4</accession>
<dbReference type="AlphaFoldDB" id="A0A9E7R0L4"/>
<dbReference type="SUPFAM" id="SSF53850">
    <property type="entry name" value="Periplasmic binding protein-like II"/>
    <property type="match status" value="1"/>
</dbReference>
<organism evidence="2 3">
    <name type="scientific">Salinirubellus salinus</name>
    <dbReference type="NCBI Taxonomy" id="1364945"/>
    <lineage>
        <taxon>Archaea</taxon>
        <taxon>Methanobacteriati</taxon>
        <taxon>Methanobacteriota</taxon>
        <taxon>Stenosarchaea group</taxon>
        <taxon>Halobacteria</taxon>
        <taxon>Halobacteriales</taxon>
        <taxon>Natronomonadaceae</taxon>
        <taxon>Salinirubellus</taxon>
    </lineage>
</organism>
<dbReference type="PANTHER" id="PTHR37945:SF1">
    <property type="entry name" value="EXTRACELLULAR TUNGSTATE BINDING PROTEIN"/>
    <property type="match status" value="1"/>
</dbReference>
<name>A0A9E7R0L4_9EURY</name>
<evidence type="ECO:0000259" key="1">
    <source>
        <dbReference type="Pfam" id="PF12849"/>
    </source>
</evidence>
<dbReference type="Proteomes" id="UP001057580">
    <property type="component" value="Chromosome"/>
</dbReference>
<dbReference type="InterPro" id="IPR052738">
    <property type="entry name" value="ABC-Tungstate_binding"/>
</dbReference>
<gene>
    <name evidence="2" type="ORF">N0B31_15200</name>
</gene>
<reference evidence="2" key="1">
    <citation type="submission" date="2022-09" db="EMBL/GenBank/DDBJ databases">
        <title>Diverse halophilic archaea isolated from saline environments.</title>
        <authorList>
            <person name="Cui H.-L."/>
        </authorList>
    </citation>
    <scope>NUCLEOTIDE SEQUENCE</scope>
    <source>
        <strain evidence="2">ZS-35-S2</strain>
    </source>
</reference>
<dbReference type="RefSeq" id="WP_260592475.1">
    <property type="nucleotide sequence ID" value="NZ_CP104003.1"/>
</dbReference>
<dbReference type="InterPro" id="IPR024370">
    <property type="entry name" value="PBP_domain"/>
</dbReference>
<dbReference type="KEGG" id="ssai:N0B31_15200"/>
<proteinExistence type="predicted"/>